<dbReference type="GO" id="GO:0016020">
    <property type="term" value="C:membrane"/>
    <property type="evidence" value="ECO:0007669"/>
    <property type="project" value="UniProtKB-SubCell"/>
</dbReference>
<sequence>MDLDRVMDEVGHFGKYQGFCYFLLSFSIYYAAIAGLSYAFTAGDIDYRCHIPQCDGPDPTYNTEWMKNAFPYENDKPKRCERYAFSDASFNVSNALCQSDVFDNSSELICNDWVFDDKELTIVNQWNLTKCTGSQWKRTIVGTVNNVGQLIGFPLAGYFSDRYGRKSTLLVSILVTCVLGLLRSLAWNYEAFLFFEFVVAGFSGGIYNSGFVLGLELVGPKARVIGSAVISCFYSMGMVFLAAIAMWASNWRILQAIYAPGLVCVAYYWLLPESVRWLQSQGRLNEVKEIMKKAAKFNGVPLSDQEFSKFELTPADTKPEEEKQPVPKRSNAEAFKKVFKSKILLARLLNCAFCWITNSFVYIGLSLSAVSVGGDKYTNFMLVAIVEIPAYGVTPILSEKFGRRLSLCGSLLIAGVCCICFAFIPE</sequence>
<dbReference type="InterPro" id="IPR036259">
    <property type="entry name" value="MFS_trans_sf"/>
</dbReference>
<proteinExistence type="predicted"/>
<dbReference type="InterPro" id="IPR020846">
    <property type="entry name" value="MFS_dom"/>
</dbReference>
<evidence type="ECO:0000256" key="3">
    <source>
        <dbReference type="ARBA" id="ARBA00022989"/>
    </source>
</evidence>
<evidence type="ECO:0000256" key="1">
    <source>
        <dbReference type="ARBA" id="ARBA00004141"/>
    </source>
</evidence>
<feature type="transmembrane region" description="Helical" evidence="5">
    <location>
        <begin position="192"/>
        <end position="213"/>
    </location>
</feature>
<keyword evidence="3 5" id="KW-1133">Transmembrane helix</keyword>
<evidence type="ECO:0000256" key="4">
    <source>
        <dbReference type="ARBA" id="ARBA00023136"/>
    </source>
</evidence>
<reference evidence="7" key="2">
    <citation type="submission" date="2023-05" db="EMBL/GenBank/DDBJ databases">
        <authorList>
            <person name="Fouks B."/>
        </authorList>
    </citation>
    <scope>NUCLEOTIDE SEQUENCE</scope>
    <source>
        <strain evidence="7">Stay&amp;Tobe</strain>
        <tissue evidence="7">Testes</tissue>
    </source>
</reference>
<evidence type="ECO:0000313" key="8">
    <source>
        <dbReference type="Proteomes" id="UP001233999"/>
    </source>
</evidence>
<feature type="transmembrane region" description="Helical" evidence="5">
    <location>
        <begin position="16"/>
        <end position="40"/>
    </location>
</feature>
<organism evidence="7 8">
    <name type="scientific">Diploptera punctata</name>
    <name type="common">Pacific beetle cockroach</name>
    <dbReference type="NCBI Taxonomy" id="6984"/>
    <lineage>
        <taxon>Eukaryota</taxon>
        <taxon>Metazoa</taxon>
        <taxon>Ecdysozoa</taxon>
        <taxon>Arthropoda</taxon>
        <taxon>Hexapoda</taxon>
        <taxon>Insecta</taxon>
        <taxon>Pterygota</taxon>
        <taxon>Neoptera</taxon>
        <taxon>Polyneoptera</taxon>
        <taxon>Dictyoptera</taxon>
        <taxon>Blattodea</taxon>
        <taxon>Blaberoidea</taxon>
        <taxon>Blaberidae</taxon>
        <taxon>Diplopterinae</taxon>
        <taxon>Diploptera</taxon>
    </lineage>
</organism>
<keyword evidence="2 5" id="KW-0812">Transmembrane</keyword>
<feature type="transmembrane region" description="Helical" evidence="5">
    <location>
        <begin position="253"/>
        <end position="271"/>
    </location>
</feature>
<keyword evidence="8" id="KW-1185">Reference proteome</keyword>
<dbReference type="InterPro" id="IPR011701">
    <property type="entry name" value="MFS"/>
</dbReference>
<dbReference type="Pfam" id="PF07690">
    <property type="entry name" value="MFS_1"/>
    <property type="match status" value="1"/>
</dbReference>
<feature type="transmembrane region" description="Helical" evidence="5">
    <location>
        <begin position="168"/>
        <end position="186"/>
    </location>
</feature>
<evidence type="ECO:0000259" key="6">
    <source>
        <dbReference type="PROSITE" id="PS50850"/>
    </source>
</evidence>
<dbReference type="Proteomes" id="UP001233999">
    <property type="component" value="Unassembled WGS sequence"/>
</dbReference>
<name>A0AAD7ZBC3_DIPPU</name>
<accession>A0AAD7ZBC3</accession>
<dbReference type="SUPFAM" id="SSF103473">
    <property type="entry name" value="MFS general substrate transporter"/>
    <property type="match status" value="1"/>
</dbReference>
<reference evidence="7" key="1">
    <citation type="journal article" date="2023" name="IScience">
        <title>Live-bearing cockroach genome reveals convergent evolutionary mechanisms linked to viviparity in insects and beyond.</title>
        <authorList>
            <person name="Fouks B."/>
            <person name="Harrison M.C."/>
            <person name="Mikhailova A.A."/>
            <person name="Marchal E."/>
            <person name="English S."/>
            <person name="Carruthers M."/>
            <person name="Jennings E.C."/>
            <person name="Chiamaka E.L."/>
            <person name="Frigard R.A."/>
            <person name="Pippel M."/>
            <person name="Attardo G.M."/>
            <person name="Benoit J.B."/>
            <person name="Bornberg-Bauer E."/>
            <person name="Tobe S.S."/>
        </authorList>
    </citation>
    <scope>NUCLEOTIDE SEQUENCE</scope>
    <source>
        <strain evidence="7">Stay&amp;Tobe</strain>
    </source>
</reference>
<feature type="transmembrane region" description="Helical" evidence="5">
    <location>
        <begin position="405"/>
        <end position="424"/>
    </location>
</feature>
<dbReference type="InterPro" id="IPR005829">
    <property type="entry name" value="Sugar_transporter_CS"/>
</dbReference>
<evidence type="ECO:0000256" key="5">
    <source>
        <dbReference type="SAM" id="Phobius"/>
    </source>
</evidence>
<comment type="caution">
    <text evidence="7">The sequence shown here is derived from an EMBL/GenBank/DDBJ whole genome shotgun (WGS) entry which is preliminary data.</text>
</comment>
<feature type="transmembrane region" description="Helical" evidence="5">
    <location>
        <begin position="344"/>
        <end position="365"/>
    </location>
</feature>
<feature type="domain" description="Major facilitator superfamily (MFS) profile" evidence="6">
    <location>
        <begin position="27"/>
        <end position="426"/>
    </location>
</feature>
<dbReference type="PROSITE" id="PS00216">
    <property type="entry name" value="SUGAR_TRANSPORT_1"/>
    <property type="match status" value="1"/>
</dbReference>
<dbReference type="GO" id="GO:0022857">
    <property type="term" value="F:transmembrane transporter activity"/>
    <property type="evidence" value="ECO:0007669"/>
    <property type="project" value="InterPro"/>
</dbReference>
<evidence type="ECO:0000313" key="7">
    <source>
        <dbReference type="EMBL" id="KAJ9576878.1"/>
    </source>
</evidence>
<gene>
    <name evidence="7" type="ORF">L9F63_006549</name>
</gene>
<evidence type="ECO:0000256" key="2">
    <source>
        <dbReference type="ARBA" id="ARBA00022692"/>
    </source>
</evidence>
<keyword evidence="4 5" id="KW-0472">Membrane</keyword>
<dbReference type="PANTHER" id="PTHR24064">
    <property type="entry name" value="SOLUTE CARRIER FAMILY 22 MEMBER"/>
    <property type="match status" value="1"/>
</dbReference>
<dbReference type="EMBL" id="JASPKZ010009387">
    <property type="protein sequence ID" value="KAJ9576878.1"/>
    <property type="molecule type" value="Genomic_DNA"/>
</dbReference>
<comment type="subcellular location">
    <subcellularLocation>
        <location evidence="1">Membrane</location>
        <topology evidence="1">Multi-pass membrane protein</topology>
    </subcellularLocation>
</comment>
<feature type="non-terminal residue" evidence="7">
    <location>
        <position position="426"/>
    </location>
</feature>
<dbReference type="PROSITE" id="PS50850">
    <property type="entry name" value="MFS"/>
    <property type="match status" value="1"/>
</dbReference>
<feature type="transmembrane region" description="Helical" evidence="5">
    <location>
        <begin position="225"/>
        <end position="247"/>
    </location>
</feature>
<dbReference type="AlphaFoldDB" id="A0AAD7ZBC3"/>
<feature type="transmembrane region" description="Helical" evidence="5">
    <location>
        <begin position="377"/>
        <end position="398"/>
    </location>
</feature>
<protein>
    <recommendedName>
        <fullName evidence="6">Major facilitator superfamily (MFS) profile domain-containing protein</fullName>
    </recommendedName>
</protein>
<dbReference type="Gene3D" id="1.20.1250.20">
    <property type="entry name" value="MFS general substrate transporter like domains"/>
    <property type="match status" value="1"/>
</dbReference>